<dbReference type="AlphaFoldDB" id="A0A6B0V5C2"/>
<proteinExistence type="predicted"/>
<organism evidence="1">
    <name type="scientific">Ixodes ricinus</name>
    <name type="common">Common tick</name>
    <name type="synonym">Acarus ricinus</name>
    <dbReference type="NCBI Taxonomy" id="34613"/>
    <lineage>
        <taxon>Eukaryota</taxon>
        <taxon>Metazoa</taxon>
        <taxon>Ecdysozoa</taxon>
        <taxon>Arthropoda</taxon>
        <taxon>Chelicerata</taxon>
        <taxon>Arachnida</taxon>
        <taxon>Acari</taxon>
        <taxon>Parasitiformes</taxon>
        <taxon>Ixodida</taxon>
        <taxon>Ixodoidea</taxon>
        <taxon>Ixodidae</taxon>
        <taxon>Ixodinae</taxon>
        <taxon>Ixodes</taxon>
    </lineage>
</organism>
<accession>A0A6B0V5C2</accession>
<sequence>MLELMWLLLLMLLLLLVLLVDELSVLLLYPLLLLPCCLPRPQTLCLLLQLLARKLGSRLRDCLAVLAKPTEDATESLEQPLLPLNRFCSTLLVGSHFLGVERGRHGVGVTRRPMLCARRTSRLALFFFLQGLHLIRGRRSGRRTLVGTVDGGTEALVATPGSPLLPPAVAGPVAGPLHQRLEALEAARLAHAERGPQLGGAVARVVAAAVVALGHRRVVRGAAGVGARRVAVHHETGFCWPLRPGMTKERVCRIGPDEIAALLLFPI</sequence>
<reference evidence="1" key="1">
    <citation type="submission" date="2019-12" db="EMBL/GenBank/DDBJ databases">
        <title>An insight into the sialome of adult female Ixodes ricinus ticks feeding for 6 days.</title>
        <authorList>
            <person name="Perner J."/>
            <person name="Ribeiro J.M.C."/>
        </authorList>
    </citation>
    <scope>NUCLEOTIDE SEQUENCE</scope>
    <source>
        <strain evidence="1">Semi-engorged</strain>
        <tissue evidence="1">Salivary glands</tissue>
    </source>
</reference>
<protein>
    <submittedName>
        <fullName evidence="1">Putative secreted protein</fullName>
    </submittedName>
</protein>
<dbReference type="EMBL" id="GIFC01015350">
    <property type="protein sequence ID" value="MXU97433.1"/>
    <property type="molecule type" value="Transcribed_RNA"/>
</dbReference>
<name>A0A6B0V5C2_IXORI</name>
<evidence type="ECO:0000313" key="1">
    <source>
        <dbReference type="EMBL" id="MXU97433.1"/>
    </source>
</evidence>